<evidence type="ECO:0000256" key="1">
    <source>
        <dbReference type="SAM" id="Phobius"/>
    </source>
</evidence>
<dbReference type="Proteomes" id="UP000276215">
    <property type="component" value="Unassembled WGS sequence"/>
</dbReference>
<accession>A0A3N4JGY2</accession>
<proteinExistence type="predicted"/>
<evidence type="ECO:0000313" key="3">
    <source>
        <dbReference type="Proteomes" id="UP000276215"/>
    </source>
</evidence>
<name>A0A3N4JGY2_9PEZI</name>
<keyword evidence="1" id="KW-0812">Transmembrane</keyword>
<keyword evidence="1" id="KW-1133">Transmembrane helix</keyword>
<sequence length="55" mass="6422">MADARKTECALHTPEELQVRYGLLTCLSVCSIVSQWLALWYEWQQGGRNQRRNVL</sequence>
<evidence type="ECO:0000313" key="2">
    <source>
        <dbReference type="EMBL" id="RPA97525.1"/>
    </source>
</evidence>
<organism evidence="2 3">
    <name type="scientific">Choiromyces venosus 120613-1</name>
    <dbReference type="NCBI Taxonomy" id="1336337"/>
    <lineage>
        <taxon>Eukaryota</taxon>
        <taxon>Fungi</taxon>
        <taxon>Dikarya</taxon>
        <taxon>Ascomycota</taxon>
        <taxon>Pezizomycotina</taxon>
        <taxon>Pezizomycetes</taxon>
        <taxon>Pezizales</taxon>
        <taxon>Tuberaceae</taxon>
        <taxon>Choiromyces</taxon>
    </lineage>
</organism>
<keyword evidence="3" id="KW-1185">Reference proteome</keyword>
<dbReference type="AlphaFoldDB" id="A0A3N4JGY2"/>
<feature type="transmembrane region" description="Helical" evidence="1">
    <location>
        <begin position="21"/>
        <end position="41"/>
    </location>
</feature>
<keyword evidence="1" id="KW-0472">Membrane</keyword>
<reference evidence="2 3" key="1">
    <citation type="journal article" date="2018" name="Nat. Ecol. Evol.">
        <title>Pezizomycetes genomes reveal the molecular basis of ectomycorrhizal truffle lifestyle.</title>
        <authorList>
            <person name="Murat C."/>
            <person name="Payen T."/>
            <person name="Noel B."/>
            <person name="Kuo A."/>
            <person name="Morin E."/>
            <person name="Chen J."/>
            <person name="Kohler A."/>
            <person name="Krizsan K."/>
            <person name="Balestrini R."/>
            <person name="Da Silva C."/>
            <person name="Montanini B."/>
            <person name="Hainaut M."/>
            <person name="Levati E."/>
            <person name="Barry K.W."/>
            <person name="Belfiori B."/>
            <person name="Cichocki N."/>
            <person name="Clum A."/>
            <person name="Dockter R.B."/>
            <person name="Fauchery L."/>
            <person name="Guy J."/>
            <person name="Iotti M."/>
            <person name="Le Tacon F."/>
            <person name="Lindquist E.A."/>
            <person name="Lipzen A."/>
            <person name="Malagnac F."/>
            <person name="Mello A."/>
            <person name="Molinier V."/>
            <person name="Miyauchi S."/>
            <person name="Poulain J."/>
            <person name="Riccioni C."/>
            <person name="Rubini A."/>
            <person name="Sitrit Y."/>
            <person name="Splivallo R."/>
            <person name="Traeger S."/>
            <person name="Wang M."/>
            <person name="Zifcakova L."/>
            <person name="Wipf D."/>
            <person name="Zambonelli A."/>
            <person name="Paolocci F."/>
            <person name="Nowrousian M."/>
            <person name="Ottonello S."/>
            <person name="Baldrian P."/>
            <person name="Spatafora J.W."/>
            <person name="Henrissat B."/>
            <person name="Nagy L.G."/>
            <person name="Aury J.M."/>
            <person name="Wincker P."/>
            <person name="Grigoriev I.V."/>
            <person name="Bonfante P."/>
            <person name="Martin F.M."/>
        </authorList>
    </citation>
    <scope>NUCLEOTIDE SEQUENCE [LARGE SCALE GENOMIC DNA]</scope>
    <source>
        <strain evidence="2 3">120613-1</strain>
    </source>
</reference>
<dbReference type="EMBL" id="ML120403">
    <property type="protein sequence ID" value="RPA97525.1"/>
    <property type="molecule type" value="Genomic_DNA"/>
</dbReference>
<protein>
    <submittedName>
        <fullName evidence="2">Uncharacterized protein</fullName>
    </submittedName>
</protein>
<gene>
    <name evidence="2" type="ORF">L873DRAFT_1809572</name>
</gene>